<feature type="domain" description="ABC transmembrane type-1" evidence="14">
    <location>
        <begin position="892"/>
        <end position="1173"/>
    </location>
</feature>
<dbReference type="Pfam" id="PF00664">
    <property type="entry name" value="ABC_membrane"/>
    <property type="match status" value="2"/>
</dbReference>
<keyword evidence="7" id="KW-0067">ATP-binding</keyword>
<name>A0A2S6C569_9PEZI</name>
<evidence type="ECO:0000313" key="15">
    <source>
        <dbReference type="EMBL" id="PPJ54878.1"/>
    </source>
</evidence>
<keyword evidence="16" id="KW-1185">Reference proteome</keyword>
<dbReference type="PROSITE" id="PS50929">
    <property type="entry name" value="ABC_TM1F"/>
    <property type="match status" value="2"/>
</dbReference>
<evidence type="ECO:0000256" key="9">
    <source>
        <dbReference type="ARBA" id="ARBA00023136"/>
    </source>
</evidence>
<evidence type="ECO:0000259" key="14">
    <source>
        <dbReference type="PROSITE" id="PS50929"/>
    </source>
</evidence>
<dbReference type="InterPro" id="IPR003593">
    <property type="entry name" value="AAA+_ATPase"/>
</dbReference>
<evidence type="ECO:0000259" key="13">
    <source>
        <dbReference type="PROSITE" id="PS50893"/>
    </source>
</evidence>
<dbReference type="Proteomes" id="UP000237631">
    <property type="component" value="Unassembled WGS sequence"/>
</dbReference>
<comment type="subcellular location">
    <subcellularLocation>
        <location evidence="1">Cell membrane</location>
        <topology evidence="1">Multi-pass membrane protein</topology>
    </subcellularLocation>
</comment>
<evidence type="ECO:0008006" key="17">
    <source>
        <dbReference type="Google" id="ProtNLM"/>
    </source>
</evidence>
<dbReference type="PANTHER" id="PTHR24223:SF399">
    <property type="entry name" value="ABC TRANSPORTER ATNG"/>
    <property type="match status" value="1"/>
</dbReference>
<feature type="transmembrane region" description="Helical" evidence="12">
    <location>
        <begin position="1144"/>
        <end position="1165"/>
    </location>
</feature>
<dbReference type="SUPFAM" id="SSF90123">
    <property type="entry name" value="ABC transporter transmembrane region"/>
    <property type="match status" value="2"/>
</dbReference>
<dbReference type="InterPro" id="IPR050173">
    <property type="entry name" value="ABC_transporter_C-like"/>
</dbReference>
<evidence type="ECO:0000313" key="16">
    <source>
        <dbReference type="Proteomes" id="UP000237631"/>
    </source>
</evidence>
<keyword evidence="8 12" id="KW-1133">Transmembrane helix</keyword>
<feature type="transmembrane region" description="Helical" evidence="12">
    <location>
        <begin position="129"/>
        <end position="146"/>
    </location>
</feature>
<dbReference type="FunFam" id="1.20.1560.10:FF:000055">
    <property type="entry name" value="ABC multidrug transporter (Eurofung)"/>
    <property type="match status" value="1"/>
</dbReference>
<keyword evidence="6" id="KW-0547">Nucleotide-binding</keyword>
<keyword evidence="9 12" id="KW-0472">Membrane</keyword>
<evidence type="ECO:0000256" key="1">
    <source>
        <dbReference type="ARBA" id="ARBA00004651"/>
    </source>
</evidence>
<evidence type="ECO:0000256" key="5">
    <source>
        <dbReference type="ARBA" id="ARBA00022692"/>
    </source>
</evidence>
<dbReference type="GO" id="GO:0016887">
    <property type="term" value="F:ATP hydrolysis activity"/>
    <property type="evidence" value="ECO:0007669"/>
    <property type="project" value="InterPro"/>
</dbReference>
<dbReference type="Pfam" id="PF00005">
    <property type="entry name" value="ABC_tran"/>
    <property type="match status" value="2"/>
</dbReference>
<feature type="transmembrane region" description="Helical" evidence="12">
    <location>
        <begin position="33"/>
        <end position="51"/>
    </location>
</feature>
<feature type="domain" description="ABC transmembrane type-1" evidence="14">
    <location>
        <begin position="269"/>
        <end position="550"/>
    </location>
</feature>
<dbReference type="STRING" id="357750.A0A2S6C569"/>
<sequence>MAQCPLQADNVLGPMVTQGCRANFDFTLLFEESILSILPATFLLFLVPLRASTLQRQGVKVLRTPSLLFKQVAIVLLACAQLAILVGWSLQPLQRTRASVPAAAVSFLASLALLYLSSLEHAKTIRPSSLINFWILVSLLLDLPQARTLWLRPGPRTVPVTVSISLAAKILILYLEARNKKRSIFAQYRFQAPEALVNLYSQVSLWWINPMFWTGYRSYLSIDSLYAIDEDLCSTAVEAKFARHWLRNSGESRWGLVGTLTHSVRWTLIGLVVSRLCLSAFKLSQPLLIARITSLLRVGLNDGNRNDAKGLIAAAALIYVGVAVTTALYRRQLHRMITEIRGSIVSAVYGNTMRLDDAQLSDNAALTLVTADINRICSSLQTIDDLFATPIEIAVAIYLLERQMGVSSVAPVALAVGVSLLSFISSNTAIPMQKAWLAAVSARVAYTSSVLGAPKAFKMLGLTEYFIDTIQALRVHELAEYASYRKYVTWRNIYSAIPQRFAPPLTLMMFVLIEGRQALDPTSAFTALALVALVTAPIQEMIHAVPQLQTALASLDRVQSFLRLNNDGDLPPTVDEHVDSAEDSTAFELSQLPGKAGSGSAQPLMQLINTSVTMTGKTVLQLISMSVMPGNLVVIVGPVGSGKSILLKTLAGELRLSAGTRALKSDAAFSYCSQDPWLPNDSIRNIILGQSDHDDQWFVSVIEACALSSDIRCLPTREHTLVGAKGVSLSGGQRQRVALARALYSRKPILVVDDVFSGLDTNTSRQVFARVFGGRGLCKAHSISVVLATHSQRYLPEADHIIALKEGTVVEQGTFQDLVAINGYIRSLALTDNPEEEDDTGVDAAKKNVAAQAAEPAAVDKITILQQDLARKTGDITVYKYYLQSIGLKFCLILGITIVGFAIGEKAPDLWFRFWSQAEAGGNRSIPLAVWITIAFLFAFIFIGSAGTHIWVMLVHAVPRSSAQLHEQLLDAVMHAPYNFFVKTDPGVTLNRFSNDMSIIEGELAGAFMQFTDGAAAAIAGAALIVAGATYAAAAMPLVMAVLYVIQKIYLRTSRQMRFLELESQAPLLTHVTETLAGVTTIRAFGWQHEMHEKCLALLDKSLQAYYLQLCIQRWLNFVLALVTAAVAVIVVSIALTIPGTSSAGAIGVSLLGILNFSWYLSFVINAWTALETSLGAIARCKNFEASTASEDLQGEDQSPPSGWPSAGAVEIKSITAAYNDDVKVIQGISLSIAAGEKIGICGRSGSGKSSLLLTLLRLLDTSSGSIEIDGLDLVSLPRQATRAALTALPQETVVFPGSILANLDPLGISSAAEVEHALQSVGIDDLITERGGLEAHMGDLRLSQGQLQLFAIARALLRKSKLLIVDEMSSAVDATTEQRMIEVIMRDFADSTVIAVAHRLKSIAAFDRIVVMENGRIVEVGAPSELLAKSGESVKVAVTDQICILRASSSPYPMSTTKTIELPLGNTTAKCTIEIPDTSDDPPAPEAVVDFTYQAVAWIVKIAAEMNTTAPATSPQRSSIRQVRDIHEPITCCHPSSTRPDEAAMQLIGVKRERQPDCVDINDGSTDRQSEAGTVVKRPKFAMRHDSFWNGASVPEVPMSDDSGFYEGGDCSQQAESLPPSPPRSPGLLSRSRSCPLLAS</sequence>
<dbReference type="InterPro" id="IPR027417">
    <property type="entry name" value="P-loop_NTPase"/>
</dbReference>
<feature type="compositionally biased region" description="Low complexity" evidence="11">
    <location>
        <begin position="1627"/>
        <end position="1641"/>
    </location>
</feature>
<keyword evidence="5 12" id="KW-0812">Transmembrane</keyword>
<keyword evidence="4" id="KW-1003">Cell membrane</keyword>
<dbReference type="OrthoDB" id="6500128at2759"/>
<feature type="transmembrane region" description="Helical" evidence="12">
    <location>
        <begin position="96"/>
        <end position="117"/>
    </location>
</feature>
<dbReference type="CDD" id="cd18580">
    <property type="entry name" value="ABC_6TM_ABCC_D2"/>
    <property type="match status" value="1"/>
</dbReference>
<dbReference type="FunFam" id="3.40.50.300:FF:002145">
    <property type="entry name" value="ABC transporter (MsbA subfamily)"/>
    <property type="match status" value="1"/>
</dbReference>
<feature type="domain" description="ABC transporter" evidence="13">
    <location>
        <begin position="605"/>
        <end position="831"/>
    </location>
</feature>
<feature type="transmembrane region" description="Helical" evidence="12">
    <location>
        <begin position="925"/>
        <end position="952"/>
    </location>
</feature>
<feature type="transmembrane region" description="Helical" evidence="12">
    <location>
        <begin position="1018"/>
        <end position="1046"/>
    </location>
</feature>
<evidence type="ECO:0000256" key="4">
    <source>
        <dbReference type="ARBA" id="ARBA00022475"/>
    </source>
</evidence>
<feature type="region of interest" description="Disordered" evidence="11">
    <location>
        <begin position="1592"/>
        <end position="1641"/>
    </location>
</feature>
<feature type="transmembrane region" description="Helical" evidence="12">
    <location>
        <begin position="881"/>
        <end position="904"/>
    </location>
</feature>
<evidence type="ECO:0000256" key="12">
    <source>
        <dbReference type="SAM" id="Phobius"/>
    </source>
</evidence>
<dbReference type="GO" id="GO:0005886">
    <property type="term" value="C:plasma membrane"/>
    <property type="evidence" value="ECO:0007669"/>
    <property type="project" value="UniProtKB-SubCell"/>
</dbReference>
<dbReference type="FunFam" id="1.20.1560.10:FF:000066">
    <property type="entry name" value="ABC multidrug transporter (Eurofung)"/>
    <property type="match status" value="1"/>
</dbReference>
<dbReference type="PROSITE" id="PS50893">
    <property type="entry name" value="ABC_TRANSPORTER_2"/>
    <property type="match status" value="2"/>
</dbReference>
<dbReference type="GO" id="GO:0140359">
    <property type="term" value="F:ABC-type transporter activity"/>
    <property type="evidence" value="ECO:0007669"/>
    <property type="project" value="InterPro"/>
</dbReference>
<protein>
    <recommendedName>
        <fullName evidence="17">ABC transporter domain-containing protein</fullName>
    </recommendedName>
</protein>
<dbReference type="SMART" id="SM00382">
    <property type="entry name" value="AAA"/>
    <property type="match status" value="2"/>
</dbReference>
<evidence type="ECO:0000256" key="3">
    <source>
        <dbReference type="ARBA" id="ARBA00022448"/>
    </source>
</evidence>
<keyword evidence="3" id="KW-0813">Transport</keyword>
<feature type="domain" description="ABC transporter" evidence="13">
    <location>
        <begin position="1210"/>
        <end position="1440"/>
    </location>
</feature>
<gene>
    <name evidence="15" type="ORF">CBER1_06045</name>
</gene>
<evidence type="ECO:0000256" key="6">
    <source>
        <dbReference type="ARBA" id="ARBA00022741"/>
    </source>
</evidence>
<feature type="transmembrane region" description="Helical" evidence="12">
    <location>
        <begin position="1115"/>
        <end position="1138"/>
    </location>
</feature>
<evidence type="ECO:0000256" key="8">
    <source>
        <dbReference type="ARBA" id="ARBA00022989"/>
    </source>
</evidence>
<comment type="caution">
    <text evidence="15">The sequence shown here is derived from an EMBL/GenBank/DDBJ whole genome shotgun (WGS) entry which is preliminary data.</text>
</comment>
<feature type="transmembrane region" description="Helical" evidence="12">
    <location>
        <begin position="158"/>
        <end position="175"/>
    </location>
</feature>
<proteinExistence type="inferred from homology"/>
<dbReference type="PROSITE" id="PS00211">
    <property type="entry name" value="ABC_TRANSPORTER_1"/>
    <property type="match status" value="2"/>
</dbReference>
<organism evidence="15 16">
    <name type="scientific">Cercospora berteroae</name>
    <dbReference type="NCBI Taxonomy" id="357750"/>
    <lineage>
        <taxon>Eukaryota</taxon>
        <taxon>Fungi</taxon>
        <taxon>Dikarya</taxon>
        <taxon>Ascomycota</taxon>
        <taxon>Pezizomycotina</taxon>
        <taxon>Dothideomycetes</taxon>
        <taxon>Dothideomycetidae</taxon>
        <taxon>Mycosphaerellales</taxon>
        <taxon>Mycosphaerellaceae</taxon>
        <taxon>Cercospora</taxon>
    </lineage>
</organism>
<evidence type="ECO:0000256" key="11">
    <source>
        <dbReference type="SAM" id="MobiDB-lite"/>
    </source>
</evidence>
<comment type="similarity">
    <text evidence="2">Belongs to the ABC transporter superfamily. ABCC family. Conjugate transporter (TC 3.A.1.208) subfamily.</text>
</comment>
<dbReference type="InterPro" id="IPR044726">
    <property type="entry name" value="ABCC_6TM_D2"/>
</dbReference>
<dbReference type="PANTHER" id="PTHR24223">
    <property type="entry name" value="ATP-BINDING CASSETTE SUB-FAMILY C"/>
    <property type="match status" value="1"/>
</dbReference>
<dbReference type="InterPro" id="IPR017871">
    <property type="entry name" value="ABC_transporter-like_CS"/>
</dbReference>
<dbReference type="EMBL" id="PNEN01000553">
    <property type="protein sequence ID" value="PPJ54878.1"/>
    <property type="molecule type" value="Genomic_DNA"/>
</dbReference>
<reference evidence="16" key="1">
    <citation type="journal article" date="2017" name="bioRxiv">
        <title>Conservation of a gene cluster reveals novel cercosporin biosynthetic mechanisms and extends production to the genus Colletotrichum.</title>
        <authorList>
            <person name="de Jonge R."/>
            <person name="Ebert M.K."/>
            <person name="Huitt-Roehl C.R."/>
            <person name="Pal P."/>
            <person name="Suttle J.C."/>
            <person name="Spanner R.E."/>
            <person name="Neubauer J.D."/>
            <person name="Jurick W.M.II."/>
            <person name="Stott K.A."/>
            <person name="Secor G.A."/>
            <person name="Thomma B.P.H.J."/>
            <person name="Van de Peer Y."/>
            <person name="Townsend C.A."/>
            <person name="Bolton M.D."/>
        </authorList>
    </citation>
    <scope>NUCLEOTIDE SEQUENCE [LARGE SCALE GENOMIC DNA]</scope>
    <source>
        <strain evidence="16">CBS538.71</strain>
    </source>
</reference>
<evidence type="ECO:0000256" key="2">
    <source>
        <dbReference type="ARBA" id="ARBA00009726"/>
    </source>
</evidence>
<dbReference type="InterPro" id="IPR011527">
    <property type="entry name" value="ABC1_TM_dom"/>
</dbReference>
<dbReference type="GO" id="GO:0005524">
    <property type="term" value="F:ATP binding"/>
    <property type="evidence" value="ECO:0007669"/>
    <property type="project" value="UniProtKB-KW"/>
</dbReference>
<dbReference type="Gene3D" id="3.40.50.300">
    <property type="entry name" value="P-loop containing nucleotide triphosphate hydrolases"/>
    <property type="match status" value="2"/>
</dbReference>
<dbReference type="Gene3D" id="1.20.1560.10">
    <property type="entry name" value="ABC transporter type 1, transmembrane domain"/>
    <property type="match status" value="2"/>
</dbReference>
<keyword evidence="10" id="KW-0325">Glycoprotein</keyword>
<feature type="transmembrane region" description="Helical" evidence="12">
    <location>
        <begin position="310"/>
        <end position="329"/>
    </location>
</feature>
<accession>A0A2S6C569</accession>
<dbReference type="InterPro" id="IPR003439">
    <property type="entry name" value="ABC_transporter-like_ATP-bd"/>
</dbReference>
<dbReference type="SUPFAM" id="SSF52540">
    <property type="entry name" value="P-loop containing nucleoside triphosphate hydrolases"/>
    <property type="match status" value="2"/>
</dbReference>
<evidence type="ECO:0000256" key="7">
    <source>
        <dbReference type="ARBA" id="ARBA00022840"/>
    </source>
</evidence>
<evidence type="ECO:0000256" key="10">
    <source>
        <dbReference type="ARBA" id="ARBA00023180"/>
    </source>
</evidence>
<dbReference type="InterPro" id="IPR036640">
    <property type="entry name" value="ABC1_TM_sf"/>
</dbReference>
<feature type="transmembrane region" description="Helical" evidence="12">
    <location>
        <begin position="72"/>
        <end position="90"/>
    </location>
</feature>